<dbReference type="OrthoDB" id="28245at2759"/>
<feature type="region of interest" description="Disordered" evidence="3">
    <location>
        <begin position="143"/>
        <end position="162"/>
    </location>
</feature>
<dbReference type="EMBL" id="KN818224">
    <property type="protein sequence ID" value="KIL70462.1"/>
    <property type="molecule type" value="Genomic_DNA"/>
</dbReference>
<dbReference type="InterPro" id="IPR001936">
    <property type="entry name" value="RasGAP_dom"/>
</dbReference>
<dbReference type="InterPro" id="IPR036865">
    <property type="entry name" value="CRAL-TRIO_dom_sf"/>
</dbReference>
<proteinExistence type="predicted"/>
<name>A0A0C2X7Z4_AMAMK</name>
<dbReference type="Proteomes" id="UP000054549">
    <property type="component" value="Unassembled WGS sequence"/>
</dbReference>
<keyword evidence="6" id="KW-1185">Reference proteome</keyword>
<evidence type="ECO:0000256" key="1">
    <source>
        <dbReference type="ARBA" id="ARBA00022468"/>
    </source>
</evidence>
<dbReference type="InParanoid" id="A0A0C2X7Z4"/>
<reference evidence="5 6" key="1">
    <citation type="submission" date="2014-04" db="EMBL/GenBank/DDBJ databases">
        <title>Evolutionary Origins and Diversification of the Mycorrhizal Mutualists.</title>
        <authorList>
            <consortium name="DOE Joint Genome Institute"/>
            <consortium name="Mycorrhizal Genomics Consortium"/>
            <person name="Kohler A."/>
            <person name="Kuo A."/>
            <person name="Nagy L.G."/>
            <person name="Floudas D."/>
            <person name="Copeland A."/>
            <person name="Barry K.W."/>
            <person name="Cichocki N."/>
            <person name="Veneault-Fourrey C."/>
            <person name="LaButti K."/>
            <person name="Lindquist E.A."/>
            <person name="Lipzen A."/>
            <person name="Lundell T."/>
            <person name="Morin E."/>
            <person name="Murat C."/>
            <person name="Riley R."/>
            <person name="Ohm R."/>
            <person name="Sun H."/>
            <person name="Tunlid A."/>
            <person name="Henrissat B."/>
            <person name="Grigoriev I.V."/>
            <person name="Hibbett D.S."/>
            <person name="Martin F."/>
        </authorList>
    </citation>
    <scope>NUCLEOTIDE SEQUENCE [LARGE SCALE GENOMIC DNA]</scope>
    <source>
        <strain evidence="5 6">Koide BX008</strain>
    </source>
</reference>
<dbReference type="Pfam" id="PF00616">
    <property type="entry name" value="RasGAP"/>
    <property type="match status" value="1"/>
</dbReference>
<protein>
    <recommendedName>
        <fullName evidence="4">Ras-GAP domain-containing protein</fullName>
    </recommendedName>
</protein>
<evidence type="ECO:0000259" key="4">
    <source>
        <dbReference type="PROSITE" id="PS50018"/>
    </source>
</evidence>
<evidence type="ECO:0000256" key="2">
    <source>
        <dbReference type="ARBA" id="ARBA00022553"/>
    </source>
</evidence>
<keyword evidence="1" id="KW-0343">GTPase activation</keyword>
<dbReference type="InterPro" id="IPR023152">
    <property type="entry name" value="RasGAP_CS"/>
</dbReference>
<accession>A0A0C2X7Z4</accession>
<feature type="compositionally biased region" description="Polar residues" evidence="3">
    <location>
        <begin position="150"/>
        <end position="161"/>
    </location>
</feature>
<keyword evidence="2" id="KW-0597">Phosphoprotein</keyword>
<evidence type="ECO:0000313" key="6">
    <source>
        <dbReference type="Proteomes" id="UP000054549"/>
    </source>
</evidence>
<dbReference type="Gene3D" id="1.10.506.10">
    <property type="entry name" value="GTPase Activation - p120gap, domain 1"/>
    <property type="match status" value="2"/>
</dbReference>
<dbReference type="STRING" id="946122.A0A0C2X7Z4"/>
<dbReference type="InterPro" id="IPR011993">
    <property type="entry name" value="PH-like_dom_sf"/>
</dbReference>
<sequence length="2625" mass="295066">MPFRKSSASLAASASTTLKPHRSHDSNRVWNQQVPLSSGPPQNSCILALVNRLKNKLPCNSGLSLDRVEADKATQQAIETLVQLSHDSIDVLAWTLADLLHSLTKRPVNDSGHQTVEVLQSQLFILKILAATLASRWHAKSFGSGPTAKHGSNSSLRSASTFEPPPLNDQCAKYILLVMVLFLRQANSLDAPTMMANRSLDVAFRDYASDLQTSTPSFELHDEDDQTLKVRPPPSIVSAEKHAILRLPIVNPTYEKTNLALVNFPSSLILLISEYAGRIVFHVSASNWNLVLERIQEKIRHEEDTSDLLPIQLLAHSALDRQRLVQVLNELSSLLITMGKEAQKAVALALREAIWHWIDCFPEEFIDAIRTKGRTEGAPERVFDLLHSLNPTGNEKIFWPTSTILCCITSERISTELALHQFDSKPGRKACPVTSLKLLEMTDTMQEARFGMLKHIGSPSRLAEISLVCGVDVCRAATYIPPGDDVPLRLLAYDIAHEIKSALSSATYRKFYHENNEEVDIPFYAEAFVALYRFLPPEDSVPLFMDCLRPEKSDAIKTAPVRAFLTLVQEAAHIPWQRPLDQLEESICNRLHALIISTILRRPEKDEYGNKRTPDILPRAKQESGINLPDREVLVLGILSLYRARPQIFFQGLGGVDANEWMDVTIKLWDASLDLSVKISMASTYRTLTSILFKSPPDNPHLAMIATMFKLSLPITLMSVANNLISCRGDVENQRLWIALAYQILELYAVKTDISHVREIQNDAGRLPALAMSEMAFIISLTSIETGISQLSARSLRLLAHIERQPDFPKPTNPKDIEHRLAMYERLGDPKIMVVGRVGHQKRIRKLIRSIAFPPDVHSLIWSECFWRWRSLTESLCETLNEFGSSSDVRRGSFTPSPETRFQWQNYTLFLAAIAGSSTSEPPSYTKLVATIPRRNLPDGIRVLNDFLPLVDAFLSDLTTLLLTADAQIRDIAKEALGAELGPKLYGKLFGYLEMTLKGIEQNTFEEPVQNFLQKLDQFITILKHLLESSHTKTQDYAKIDVGLIFSLLASLISRFPGNEASRIKVKFCGICDTACDSQEPLILRKDTNQRHLILDIILEWIKPTSEADQYTLQCDLNMACLKTAVKLLEQLQLQPPEGTSPEDDCVHVASRLFNRYSGALLHGLDTYYNEDAEVQMRELVVTGLTHLVSANAESGLRQCLSLAYDKDKKRRALFAHVFARVIRQGTRFERQDRSETQARRNRLCELVKGSDLMLALTICEVCPHSEVEIIVSVLLNLFDNRAMLTSLLKMMIQQEIDRTEHESGLFRSNSTCARFLSAFARIHGYNYLRNLIQPLIKSMLSMPSGCSYELDPSKAKDQDLSQNQKNIEFIASSFLTLIGASIPALPAMFREICAYIGRAVSEVWPESKFPALGAFIFLRFISPAVVSPEIVDVELPKDESAHVIRRGLMVIAKILQNLANNIFFGKEAYMVVLNKFLEENITNVTRYLSEVIKNPTSEEDSDQWLGNASDETDVIVLHRFFVKHADKIGRELLSLSKPSQDGTSMSTGKQAWDELCALLVDLKSPFEAPTPATVTSDMHEGYKQLMTRYSRRDTQSVQDIFVECCVPAPKSAFFVFHLSKIDVESLDIELLMYHIFKILSTYEDQQFELILDCTSFSSNSEIPLQWVKYCAELIPMDIRSRIIRTHVLNPNSLAQKYLRRLYNVSAGTSFCGEIRIYPSTDLLSHQVPEQVLIPLAYAVSLEKESRQTFVDVTMKTGYIRMPVTLEIAATHLRITSISKTAVSQGVLSNTTEVIPLTDISDIYNVSTGQDLNEFIIRRSRQAITMYFASPDRDVIVKRFSRYSNVPAILLHVAFSNVDFDDDQLRSAAYDLLGAVCSYLEYDKNVLVDCNTGFVPGNYSTFVLQLSERLAQFAPSLTLDFLYEVSESMNTTDNAATAQQIHCLNYLSPWIKNLSYFANATHDLFERSGARLRDCIRTLAHLSIFYPQIEPLIHRCIWNEVAKLDSFVIDVVLDELIRMAVDGGVGSSRCDAVAKILTCLSSIGVRAKVYFRLRKTLGKISPKASNALTEHTHWPEISALLRLALAVSPQSKHLAQNQFHVPEIIHLATLVAGAGPTSVRKCVYGIVMNLLQSIYMSRSDDIPGEELHRFIKDCATPCKLKLFGLHRETSSSDHETVDPTNERDYLDTLENLTLLLSRVMELTSGSTGLLNVWRARWMSLITSTSFQLSPAVQIRSFIAMGTLATNDVDDDMLYQLLVALRNALYKANESQTLPIVSMLRCLRKMVPSLQQNSRYIVQLFWLAIALLQSSHMAFYEEATCLLRVSLEKMEADRMFYTAPMHVVLLEGRIPLDEVSSQLDEILKLSFETNFSFSLASIVFKGIRHTPFRNSAQAALRSLLSVTMRSRQRSSPEQRNTTLSDALGYFLALLPLSTSGPAYRRLLEDCHVDDAWIPQPGIEDDEEENLVPRVSPLLLGITDSTTALLATSFVGVMLTTAQGDDAESELLYMLLCNIAVTYPDIVALVYEHLQEKVKDTFANSSNVSIIRAVSEIYTVSVRERLRFGLRDSSSTLGIGSDDSWKRRQFNALDEIGMLGLANSFAFLPRDRGHATKMINWIPALIERIIG</sequence>
<evidence type="ECO:0000256" key="3">
    <source>
        <dbReference type="SAM" id="MobiDB-lite"/>
    </source>
</evidence>
<dbReference type="PANTHER" id="PTHR10194">
    <property type="entry name" value="RAS GTPASE-ACTIVATING PROTEINS"/>
    <property type="match status" value="1"/>
</dbReference>
<dbReference type="SUPFAM" id="SSF48350">
    <property type="entry name" value="GTPase activation domain, GAP"/>
    <property type="match status" value="1"/>
</dbReference>
<dbReference type="InterPro" id="IPR008936">
    <property type="entry name" value="Rho_GTPase_activation_prot"/>
</dbReference>
<dbReference type="GO" id="GO:0005096">
    <property type="term" value="F:GTPase activator activity"/>
    <property type="evidence" value="ECO:0007669"/>
    <property type="project" value="UniProtKB-KW"/>
</dbReference>
<dbReference type="Gene3D" id="2.30.29.30">
    <property type="entry name" value="Pleckstrin-homology domain (PH domain)/Phosphotyrosine-binding domain (PTB)"/>
    <property type="match status" value="1"/>
</dbReference>
<dbReference type="InterPro" id="IPR001251">
    <property type="entry name" value="CRAL-TRIO_dom"/>
</dbReference>
<dbReference type="HOGENOM" id="CLU_000249_0_2_1"/>
<dbReference type="SMART" id="SM00323">
    <property type="entry name" value="RasGAP"/>
    <property type="match status" value="1"/>
</dbReference>
<dbReference type="InterPro" id="IPR039360">
    <property type="entry name" value="Ras_GTPase"/>
</dbReference>
<feature type="region of interest" description="Disordered" evidence="3">
    <location>
        <begin position="1"/>
        <end position="39"/>
    </location>
</feature>
<dbReference type="PANTHER" id="PTHR10194:SF142">
    <property type="entry name" value="NEUROFIBROMIN"/>
    <property type="match status" value="1"/>
</dbReference>
<organism evidence="5 6">
    <name type="scientific">Amanita muscaria (strain Koide BX008)</name>
    <dbReference type="NCBI Taxonomy" id="946122"/>
    <lineage>
        <taxon>Eukaryota</taxon>
        <taxon>Fungi</taxon>
        <taxon>Dikarya</taxon>
        <taxon>Basidiomycota</taxon>
        <taxon>Agaricomycotina</taxon>
        <taxon>Agaricomycetes</taxon>
        <taxon>Agaricomycetidae</taxon>
        <taxon>Agaricales</taxon>
        <taxon>Pluteineae</taxon>
        <taxon>Amanitaceae</taxon>
        <taxon>Amanita</taxon>
    </lineage>
</organism>
<feature type="compositionally biased region" description="Low complexity" evidence="3">
    <location>
        <begin position="1"/>
        <end position="18"/>
    </location>
</feature>
<dbReference type="PROSITE" id="PS50018">
    <property type="entry name" value="RAS_GTPASE_ACTIV_2"/>
    <property type="match status" value="1"/>
</dbReference>
<feature type="compositionally biased region" description="Polar residues" evidence="3">
    <location>
        <begin position="28"/>
        <end position="39"/>
    </location>
</feature>
<dbReference type="Gene3D" id="3.40.525.10">
    <property type="entry name" value="CRAL-TRIO lipid binding domain"/>
    <property type="match status" value="1"/>
</dbReference>
<feature type="domain" description="Ras-GAP" evidence="4">
    <location>
        <begin position="1267"/>
        <end position="1461"/>
    </location>
</feature>
<dbReference type="PROSITE" id="PS00509">
    <property type="entry name" value="RAS_GTPASE_ACTIV_1"/>
    <property type="match status" value="1"/>
</dbReference>
<dbReference type="Pfam" id="PF13716">
    <property type="entry name" value="CRAL_TRIO_2"/>
    <property type="match status" value="1"/>
</dbReference>
<gene>
    <name evidence="5" type="ORF">M378DRAFT_1044573</name>
</gene>
<evidence type="ECO:0000313" key="5">
    <source>
        <dbReference type="EMBL" id="KIL70462.1"/>
    </source>
</evidence>